<accession>A0A8J8FI21</accession>
<name>A0A8J8FI21_9BACT</name>
<dbReference type="RefSeq" id="WP_171608940.1">
    <property type="nucleotide sequence ID" value="NZ_WHPF01000012.1"/>
</dbReference>
<dbReference type="InterPro" id="IPR036226">
    <property type="entry name" value="LipOase_C_sf"/>
</dbReference>
<dbReference type="InterPro" id="IPR013819">
    <property type="entry name" value="LipOase_C"/>
</dbReference>
<organism evidence="4 5">
    <name type="scientific">Limnovirga soli</name>
    <dbReference type="NCBI Taxonomy" id="2656915"/>
    <lineage>
        <taxon>Bacteria</taxon>
        <taxon>Pseudomonadati</taxon>
        <taxon>Bacteroidota</taxon>
        <taxon>Chitinophagia</taxon>
        <taxon>Chitinophagales</taxon>
        <taxon>Chitinophagaceae</taxon>
        <taxon>Limnovirga</taxon>
    </lineage>
</organism>
<dbReference type="GO" id="GO:0016702">
    <property type="term" value="F:oxidoreductase activity, acting on single donors with incorporation of molecular oxygen, incorporation of two atoms of oxygen"/>
    <property type="evidence" value="ECO:0007669"/>
    <property type="project" value="InterPro"/>
</dbReference>
<keyword evidence="2" id="KW-0560">Oxidoreductase</keyword>
<dbReference type="AlphaFoldDB" id="A0A8J8FI21"/>
<dbReference type="SUPFAM" id="SSF48484">
    <property type="entry name" value="Lipoxigenase"/>
    <property type="match status" value="2"/>
</dbReference>
<gene>
    <name evidence="4" type="ORF">GD597_16080</name>
</gene>
<proteinExistence type="predicted"/>
<protein>
    <recommendedName>
        <fullName evidence="3">Lipoxygenase domain-containing protein</fullName>
    </recommendedName>
</protein>
<dbReference type="GO" id="GO:0046872">
    <property type="term" value="F:metal ion binding"/>
    <property type="evidence" value="ECO:0007669"/>
    <property type="project" value="UniProtKB-KW"/>
</dbReference>
<sequence>MTKAEIDEIIESCFLETKIVFGDKGHFFSPKLGGINYLEVGKSKIIRSWVTIMAERLYRWIDRLKDAIEKWWKGMTPRTNVIYGSVFDSSLVGTLTFARPGDIAIPIHNKRVQLWARTKFFKWRKLGEAISAQDGSFVLPFDLRAARAWVIRKKLHVEIYQITDVVNDNGQMIPNKIVFKTLFISKKDLIGMEYNLRDVQLFFWEYRDDTPLPRVVIKDDGTDVPESYTHGRVEAMSEQLIPIEITKQKHLLQIARDPSSIDVYEIQSDYPKNLTVAIEEKLPGYTRGDDWFGERMMNGMNMATFLQDKTDPAFYWVKYFGACNYEVNDEYAFPSVEIKFTLKEDGLPLPVEIHLTGPLNAINKDPFQKIVVTPQDGDKWLQAKRVARVSGALCAELDQHLAGTHLNTEQYSIAIHRNLRLNPVVLLLMPHVKSVALIDKDADRLLIHGYIPNATALTVKGAEERACDLLGLQDWKGWKPMKQLSEAHIYAKAEDLFCEVVREWVDLFFEQNEFEIKKQWFEIYRFSEELVEHAVPFFPSTVDLSAMSPEEKDFTQRRLEYLLEEYRVDINSPRVTINGELKAVSPITNSPVFDENSDDWQNLKDCCCYIITTATFLHTWVNEHQYEDIGEVLYSCLGLRFGTKPHGIMAPESDLSIAPDATRSTQMMWFSNLLSRTEYGFILKNEQGDMFQEFMDLLAARKDEFAKLKVDVEQIESRTNI</sequence>
<dbReference type="Gene3D" id="1.20.245.10">
    <property type="entry name" value="Lipoxygenase-1, Domain 5"/>
    <property type="match status" value="1"/>
</dbReference>
<dbReference type="Proteomes" id="UP000598971">
    <property type="component" value="Unassembled WGS sequence"/>
</dbReference>
<evidence type="ECO:0000313" key="4">
    <source>
        <dbReference type="EMBL" id="NNV56992.1"/>
    </source>
</evidence>
<comment type="caution">
    <text evidence="4">The sequence shown here is derived from an EMBL/GenBank/DDBJ whole genome shotgun (WGS) entry which is preliminary data.</text>
</comment>
<dbReference type="Pfam" id="PF00305">
    <property type="entry name" value="Lipoxygenase"/>
    <property type="match status" value="1"/>
</dbReference>
<evidence type="ECO:0000259" key="3">
    <source>
        <dbReference type="PROSITE" id="PS51393"/>
    </source>
</evidence>
<evidence type="ECO:0000256" key="2">
    <source>
        <dbReference type="ARBA" id="ARBA00023002"/>
    </source>
</evidence>
<reference evidence="4" key="1">
    <citation type="submission" date="2019-10" db="EMBL/GenBank/DDBJ databases">
        <title>Draft genome sequence of Panacibacter sp. KCS-6.</title>
        <authorList>
            <person name="Yim K.J."/>
        </authorList>
    </citation>
    <scope>NUCLEOTIDE SEQUENCE</scope>
    <source>
        <strain evidence="4">KCS-6</strain>
    </source>
</reference>
<feature type="domain" description="Lipoxygenase" evidence="3">
    <location>
        <begin position="340"/>
        <end position="721"/>
    </location>
</feature>
<evidence type="ECO:0000313" key="5">
    <source>
        <dbReference type="Proteomes" id="UP000598971"/>
    </source>
</evidence>
<dbReference type="EMBL" id="WHPF01000012">
    <property type="protein sequence ID" value="NNV56992.1"/>
    <property type="molecule type" value="Genomic_DNA"/>
</dbReference>
<dbReference type="PANTHER" id="PTHR11771">
    <property type="entry name" value="LIPOXYGENASE"/>
    <property type="match status" value="1"/>
</dbReference>
<keyword evidence="5" id="KW-1185">Reference proteome</keyword>
<dbReference type="InterPro" id="IPR000907">
    <property type="entry name" value="LipOase"/>
</dbReference>
<evidence type="ECO:0000256" key="1">
    <source>
        <dbReference type="ARBA" id="ARBA00022723"/>
    </source>
</evidence>
<dbReference type="GO" id="GO:0034440">
    <property type="term" value="P:lipid oxidation"/>
    <property type="evidence" value="ECO:0007669"/>
    <property type="project" value="InterPro"/>
</dbReference>
<keyword evidence="1" id="KW-0479">Metal-binding</keyword>
<dbReference type="PROSITE" id="PS51393">
    <property type="entry name" value="LIPOXYGENASE_3"/>
    <property type="match status" value="1"/>
</dbReference>